<evidence type="ECO:0000313" key="2">
    <source>
        <dbReference type="Proteomes" id="UP000782880"/>
    </source>
</evidence>
<reference evidence="1" key="2">
    <citation type="submission" date="2021-09" db="EMBL/GenBank/DDBJ databases">
        <authorList>
            <person name="Gilroy R."/>
        </authorList>
    </citation>
    <scope>NUCLEOTIDE SEQUENCE</scope>
    <source>
        <strain evidence="1">ChiBcec21-2208</strain>
    </source>
</reference>
<evidence type="ECO:0000313" key="1">
    <source>
        <dbReference type="EMBL" id="HJG29740.1"/>
    </source>
</evidence>
<dbReference type="AlphaFoldDB" id="A0A921LQ82"/>
<dbReference type="Proteomes" id="UP000782880">
    <property type="component" value="Unassembled WGS sequence"/>
</dbReference>
<protein>
    <submittedName>
        <fullName evidence="1">Uncharacterized protein</fullName>
    </submittedName>
</protein>
<comment type="caution">
    <text evidence="1">The sequence shown here is derived from an EMBL/GenBank/DDBJ whole genome shotgun (WGS) entry which is preliminary data.</text>
</comment>
<organism evidence="1 2">
    <name type="scientific">Subdoligranulum variabile</name>
    <dbReference type="NCBI Taxonomy" id="214851"/>
    <lineage>
        <taxon>Bacteria</taxon>
        <taxon>Bacillati</taxon>
        <taxon>Bacillota</taxon>
        <taxon>Clostridia</taxon>
        <taxon>Eubacteriales</taxon>
        <taxon>Oscillospiraceae</taxon>
        <taxon>Subdoligranulum</taxon>
    </lineage>
</organism>
<gene>
    <name evidence="1" type="ORF">K8V20_13990</name>
</gene>
<sequence>MDKPLGKSSGEITVDVHLNGVDEQLAKVKELVDTIKKARSLADDLAKGINSIELEL</sequence>
<accession>A0A921LQ82</accession>
<dbReference type="EMBL" id="DYVE01000355">
    <property type="protein sequence ID" value="HJG29740.1"/>
    <property type="molecule type" value="Genomic_DNA"/>
</dbReference>
<reference evidence="1" key="1">
    <citation type="journal article" date="2021" name="PeerJ">
        <title>Extensive microbial diversity within the chicken gut microbiome revealed by metagenomics and culture.</title>
        <authorList>
            <person name="Gilroy R."/>
            <person name="Ravi A."/>
            <person name="Getino M."/>
            <person name="Pursley I."/>
            <person name="Horton D.L."/>
            <person name="Alikhan N.F."/>
            <person name="Baker D."/>
            <person name="Gharbi K."/>
            <person name="Hall N."/>
            <person name="Watson M."/>
            <person name="Adriaenssens E.M."/>
            <person name="Foster-Nyarko E."/>
            <person name="Jarju S."/>
            <person name="Secka A."/>
            <person name="Antonio M."/>
            <person name="Oren A."/>
            <person name="Chaudhuri R.R."/>
            <person name="La Ragione R."/>
            <person name="Hildebrand F."/>
            <person name="Pallen M.J."/>
        </authorList>
    </citation>
    <scope>NUCLEOTIDE SEQUENCE</scope>
    <source>
        <strain evidence="1">ChiBcec21-2208</strain>
    </source>
</reference>
<proteinExistence type="predicted"/>
<name>A0A921LQ82_9FIRM</name>